<dbReference type="RefSeq" id="WP_013620143.1">
    <property type="nucleotide sequence ID" value="NZ_ARZX01000017.1"/>
</dbReference>
<evidence type="ECO:0000256" key="1">
    <source>
        <dbReference type="SAM" id="Coils"/>
    </source>
</evidence>
<keyword evidence="3" id="KW-1185">Reference proteome</keyword>
<evidence type="ECO:0000313" key="3">
    <source>
        <dbReference type="Proteomes" id="UP000019275"/>
    </source>
</evidence>
<sequence>MFKSAFVFISLVITTGFTSTPVSNCDNAYSASSYALNYAKKSLKADNFDHQKFYANKAYIALEKTNRLMKDCNCADAKNSVLKGLENIDKAAAPKDWDLGRHYAKLALLDVENTITALDIFTQNGINTVSSELELKDNALLLEAAELEKQRVALEAEIERLLSKKRALAIKIAENIQKQRQN</sequence>
<gene>
    <name evidence="2" type="ORF">KLA_12614</name>
</gene>
<organism evidence="2 3">
    <name type="scientific">Cellulophaga geojensis KL-A</name>
    <dbReference type="NCBI Taxonomy" id="1328323"/>
    <lineage>
        <taxon>Bacteria</taxon>
        <taxon>Pseudomonadati</taxon>
        <taxon>Bacteroidota</taxon>
        <taxon>Flavobacteriia</taxon>
        <taxon>Flavobacteriales</taxon>
        <taxon>Flavobacteriaceae</taxon>
        <taxon>Cellulophaga</taxon>
    </lineage>
</organism>
<comment type="caution">
    <text evidence="2">The sequence shown here is derived from an EMBL/GenBank/DDBJ whole genome shotgun (WGS) entry which is preliminary data.</text>
</comment>
<dbReference type="EMBL" id="ARZX01000017">
    <property type="protein sequence ID" value="EWH12825.1"/>
    <property type="molecule type" value="Genomic_DNA"/>
</dbReference>
<feature type="coiled-coil region" evidence="1">
    <location>
        <begin position="130"/>
        <end position="171"/>
    </location>
</feature>
<accession>A0ABN0RLT2</accession>
<keyword evidence="1" id="KW-0175">Coiled coil</keyword>
<reference evidence="2 3" key="1">
    <citation type="journal article" date="2014" name="Genome Announc.">
        <title>Draft Genome Sequence of the Carrageenan-Degrading Bacterium Cellulophaga sp. Strain KL-A, Isolated from Decaying Marine Algae.</title>
        <authorList>
            <person name="Shan D."/>
            <person name="Ying J."/>
            <person name="Li X."/>
            <person name="Gao Z."/>
            <person name="Wei G."/>
            <person name="Shao Z."/>
        </authorList>
    </citation>
    <scope>NUCLEOTIDE SEQUENCE [LARGE SCALE GENOMIC DNA]</scope>
    <source>
        <strain evidence="2 3">KL-A</strain>
    </source>
</reference>
<protein>
    <submittedName>
        <fullName evidence="2">Uncharacterized protein</fullName>
    </submittedName>
</protein>
<name>A0ABN0RLT2_9FLAO</name>
<evidence type="ECO:0000313" key="2">
    <source>
        <dbReference type="EMBL" id="EWH12825.1"/>
    </source>
</evidence>
<dbReference type="Proteomes" id="UP000019275">
    <property type="component" value="Unassembled WGS sequence"/>
</dbReference>
<proteinExistence type="predicted"/>